<keyword evidence="3" id="KW-1185">Reference proteome</keyword>
<accession>A0A918BUT5</accession>
<reference evidence="2" key="2">
    <citation type="submission" date="2020-09" db="EMBL/GenBank/DDBJ databases">
        <authorList>
            <person name="Sun Q."/>
            <person name="Ohkuma M."/>
        </authorList>
    </citation>
    <scope>NUCLEOTIDE SEQUENCE</scope>
    <source>
        <strain evidence="2">JCM 31311</strain>
    </source>
</reference>
<keyword evidence="1" id="KW-1133">Transmembrane helix</keyword>
<evidence type="ECO:0000313" key="3">
    <source>
        <dbReference type="Proteomes" id="UP000603865"/>
    </source>
</evidence>
<sequence length="152" mass="16809">MGALALLTPDILRPEGWSFLDGVDVLFHEAGHVLFMPFGNTLYLLGGSVFQVLLPAFLAGVFYWRGERVSAAVVLLWAAQNLGYVSVYIADARARALPLLGDDPDAHDWWQLLGGWNLLTHDLLLGRVVWLAGVATALWAVWVAYRGTEFTR</sequence>
<organism evidence="2 3">
    <name type="scientific">Deinococcus ruber</name>
    <dbReference type="NCBI Taxonomy" id="1848197"/>
    <lineage>
        <taxon>Bacteria</taxon>
        <taxon>Thermotogati</taxon>
        <taxon>Deinococcota</taxon>
        <taxon>Deinococci</taxon>
        <taxon>Deinococcales</taxon>
        <taxon>Deinococcaceae</taxon>
        <taxon>Deinococcus</taxon>
    </lineage>
</organism>
<gene>
    <name evidence="2" type="ORF">GCM10008957_02410</name>
</gene>
<reference evidence="2" key="1">
    <citation type="journal article" date="2014" name="Int. J. Syst. Evol. Microbiol.">
        <title>Complete genome sequence of Corynebacterium casei LMG S-19264T (=DSM 44701T), isolated from a smear-ripened cheese.</title>
        <authorList>
            <consortium name="US DOE Joint Genome Institute (JGI-PGF)"/>
            <person name="Walter F."/>
            <person name="Albersmeier A."/>
            <person name="Kalinowski J."/>
            <person name="Ruckert C."/>
        </authorList>
    </citation>
    <scope>NUCLEOTIDE SEQUENCE</scope>
    <source>
        <strain evidence="2">JCM 31311</strain>
    </source>
</reference>
<comment type="caution">
    <text evidence="2">The sequence shown here is derived from an EMBL/GenBank/DDBJ whole genome shotgun (WGS) entry which is preliminary data.</text>
</comment>
<feature type="transmembrane region" description="Helical" evidence="1">
    <location>
        <begin position="124"/>
        <end position="145"/>
    </location>
</feature>
<protein>
    <submittedName>
        <fullName evidence="2">Uncharacterized protein</fullName>
    </submittedName>
</protein>
<dbReference type="Proteomes" id="UP000603865">
    <property type="component" value="Unassembled WGS sequence"/>
</dbReference>
<proteinExistence type="predicted"/>
<dbReference type="AlphaFoldDB" id="A0A918BUT5"/>
<feature type="transmembrane region" description="Helical" evidence="1">
    <location>
        <begin position="71"/>
        <end position="90"/>
    </location>
</feature>
<keyword evidence="1" id="KW-0472">Membrane</keyword>
<evidence type="ECO:0000313" key="2">
    <source>
        <dbReference type="EMBL" id="GGQ93820.1"/>
    </source>
</evidence>
<keyword evidence="1" id="KW-0812">Transmembrane</keyword>
<feature type="transmembrane region" description="Helical" evidence="1">
    <location>
        <begin position="42"/>
        <end position="64"/>
    </location>
</feature>
<name>A0A918BUT5_9DEIO</name>
<evidence type="ECO:0000256" key="1">
    <source>
        <dbReference type="SAM" id="Phobius"/>
    </source>
</evidence>
<dbReference type="EMBL" id="BMQL01000001">
    <property type="protein sequence ID" value="GGQ93820.1"/>
    <property type="molecule type" value="Genomic_DNA"/>
</dbReference>